<organism evidence="1 2">
    <name type="scientific">Streptomyces xantholiticus</name>
    <dbReference type="NCBI Taxonomy" id="68285"/>
    <lineage>
        <taxon>Bacteria</taxon>
        <taxon>Bacillati</taxon>
        <taxon>Actinomycetota</taxon>
        <taxon>Actinomycetes</taxon>
        <taxon>Kitasatosporales</taxon>
        <taxon>Streptomycetaceae</taxon>
        <taxon>Streptomyces</taxon>
    </lineage>
</organism>
<accession>A0ABV1V3B5</accession>
<sequence>MRRCALRLLESVPDATVRAKAAGLVLAEWPELHRLPKEIRQQAVQTMNDQDLDFPEIGRLIGTDRSRAWRIAKGI</sequence>
<comment type="caution">
    <text evidence="1">The sequence shown here is derived from an EMBL/GenBank/DDBJ whole genome shotgun (WGS) entry which is preliminary data.</text>
</comment>
<dbReference type="RefSeq" id="WP_351978595.1">
    <property type="nucleotide sequence ID" value="NZ_JBEPBX010000039.1"/>
</dbReference>
<evidence type="ECO:0000313" key="1">
    <source>
        <dbReference type="EMBL" id="MER6617530.1"/>
    </source>
</evidence>
<proteinExistence type="predicted"/>
<reference evidence="1 2" key="1">
    <citation type="submission" date="2024-06" db="EMBL/GenBank/DDBJ databases">
        <title>The Natural Products Discovery Center: Release of the First 8490 Sequenced Strains for Exploring Actinobacteria Biosynthetic Diversity.</title>
        <authorList>
            <person name="Kalkreuter E."/>
            <person name="Kautsar S.A."/>
            <person name="Yang D."/>
            <person name="Bader C.D."/>
            <person name="Teijaro C.N."/>
            <person name="Fluegel L."/>
            <person name="Davis C.M."/>
            <person name="Simpson J.R."/>
            <person name="Lauterbach L."/>
            <person name="Steele A.D."/>
            <person name="Gui C."/>
            <person name="Meng S."/>
            <person name="Li G."/>
            <person name="Viehrig K."/>
            <person name="Ye F."/>
            <person name="Su P."/>
            <person name="Kiefer A.F."/>
            <person name="Nichols A."/>
            <person name="Cepeda A.J."/>
            <person name="Yan W."/>
            <person name="Fan B."/>
            <person name="Jiang Y."/>
            <person name="Adhikari A."/>
            <person name="Zheng C.-J."/>
            <person name="Schuster L."/>
            <person name="Cowan T.M."/>
            <person name="Smanski M.J."/>
            <person name="Chevrette M.G."/>
            <person name="De Carvalho L.P.S."/>
            <person name="Shen B."/>
        </authorList>
    </citation>
    <scope>NUCLEOTIDE SEQUENCE [LARGE SCALE GENOMIC DNA]</scope>
    <source>
        <strain evidence="1 2">NPDC000837</strain>
    </source>
</reference>
<name>A0ABV1V3B5_9ACTN</name>
<dbReference type="EMBL" id="JBEPBX010000039">
    <property type="protein sequence ID" value="MER6617530.1"/>
    <property type="molecule type" value="Genomic_DNA"/>
</dbReference>
<evidence type="ECO:0000313" key="2">
    <source>
        <dbReference type="Proteomes" id="UP001445472"/>
    </source>
</evidence>
<dbReference type="Proteomes" id="UP001445472">
    <property type="component" value="Unassembled WGS sequence"/>
</dbReference>
<protein>
    <submittedName>
        <fullName evidence="1">Uncharacterized protein</fullName>
    </submittedName>
</protein>
<gene>
    <name evidence="1" type="ORF">ABT276_30195</name>
</gene>
<keyword evidence="2" id="KW-1185">Reference proteome</keyword>